<sequence>MERGKRRQENTIAGQEGIKQQRRECQVENQQPDVEECQDFTQDFTENSFCDVSFSSTASLKFGDLSLPACYNPVKEETCSESCETDSASSHRIAEYEAENADLITQIKVPGLSRSIRKDLKKKRKLIKTKILLEKKRVMQKRVMVMQNGVTPSGDLTPVCKSNDNRRLTEYYLKKAEILLQLGLVEGQIRKLEENESVESNEWIKSGLRVLSKEKRKQDHKLKQLNEALNKWLNKKAAKVGCPGGDPFAVLSSVSQVVAAWRDRTQRQLCQARENVQSLGLEALFADGQSNTEHTQKDSAQISQMCGEQKAGCSLETHSPQEVIITSLEEAEPEKCQNSATASLAKTHLTPKAHKQGRQLDNEDEKQRHEDKLMCHIDEFVTENQITPLVNQSYFLVARLAHVLLTHHRQVKKPPCSVGEDNRQINKPTAYQAVQQHTGESPGVRSLQNTLSGTLQQKEARTGITDVMRNPKTAACCRLIAHIALETTPQKCSKKKRKRHAQGLLQD</sequence>
<dbReference type="AlphaFoldDB" id="A0AAN9BYR4"/>
<evidence type="ECO:0000313" key="4">
    <source>
        <dbReference type="Proteomes" id="UP001374579"/>
    </source>
</evidence>
<gene>
    <name evidence="3" type="ORF">V1264_000348</name>
</gene>
<evidence type="ECO:0000256" key="2">
    <source>
        <dbReference type="SAM" id="MobiDB-lite"/>
    </source>
</evidence>
<proteinExistence type="predicted"/>
<keyword evidence="4" id="KW-1185">Reference proteome</keyword>
<dbReference type="EMBL" id="JBAMIC010000001">
    <property type="protein sequence ID" value="KAK7114263.1"/>
    <property type="molecule type" value="Genomic_DNA"/>
</dbReference>
<feature type="region of interest" description="Disordered" evidence="2">
    <location>
        <begin position="1"/>
        <end position="25"/>
    </location>
</feature>
<feature type="compositionally biased region" description="Basic and acidic residues" evidence="2">
    <location>
        <begin position="358"/>
        <end position="367"/>
    </location>
</feature>
<feature type="region of interest" description="Disordered" evidence="2">
    <location>
        <begin position="337"/>
        <end position="367"/>
    </location>
</feature>
<name>A0AAN9BYR4_9CAEN</name>
<evidence type="ECO:0000313" key="3">
    <source>
        <dbReference type="EMBL" id="KAK7114263.1"/>
    </source>
</evidence>
<evidence type="ECO:0000256" key="1">
    <source>
        <dbReference type="SAM" id="Coils"/>
    </source>
</evidence>
<keyword evidence="1" id="KW-0175">Coiled coil</keyword>
<organism evidence="3 4">
    <name type="scientific">Littorina saxatilis</name>
    <dbReference type="NCBI Taxonomy" id="31220"/>
    <lineage>
        <taxon>Eukaryota</taxon>
        <taxon>Metazoa</taxon>
        <taxon>Spiralia</taxon>
        <taxon>Lophotrochozoa</taxon>
        <taxon>Mollusca</taxon>
        <taxon>Gastropoda</taxon>
        <taxon>Caenogastropoda</taxon>
        <taxon>Littorinimorpha</taxon>
        <taxon>Littorinoidea</taxon>
        <taxon>Littorinidae</taxon>
        <taxon>Littorina</taxon>
    </lineage>
</organism>
<feature type="coiled-coil region" evidence="1">
    <location>
        <begin position="208"/>
        <end position="235"/>
    </location>
</feature>
<dbReference type="Proteomes" id="UP001374579">
    <property type="component" value="Unassembled WGS sequence"/>
</dbReference>
<reference evidence="3 4" key="1">
    <citation type="submission" date="2024-02" db="EMBL/GenBank/DDBJ databases">
        <title>Chromosome-scale genome assembly of the rough periwinkle Littorina saxatilis.</title>
        <authorList>
            <person name="De Jode A."/>
            <person name="Faria R."/>
            <person name="Formenti G."/>
            <person name="Sims Y."/>
            <person name="Smith T.P."/>
            <person name="Tracey A."/>
            <person name="Wood J.M.D."/>
            <person name="Zagrodzka Z.B."/>
            <person name="Johannesson K."/>
            <person name="Butlin R.K."/>
            <person name="Leder E.H."/>
        </authorList>
    </citation>
    <scope>NUCLEOTIDE SEQUENCE [LARGE SCALE GENOMIC DNA]</scope>
    <source>
        <strain evidence="3">Snail1</strain>
        <tissue evidence="3">Muscle</tissue>
    </source>
</reference>
<accession>A0AAN9BYR4</accession>
<protein>
    <submittedName>
        <fullName evidence="3">Uncharacterized protein</fullName>
    </submittedName>
</protein>
<comment type="caution">
    <text evidence="3">The sequence shown here is derived from an EMBL/GenBank/DDBJ whole genome shotgun (WGS) entry which is preliminary data.</text>
</comment>